<proteinExistence type="inferred from homology"/>
<organism evidence="4 5">
    <name type="scientific">Pochonia chlamydosporia 170</name>
    <dbReference type="NCBI Taxonomy" id="1380566"/>
    <lineage>
        <taxon>Eukaryota</taxon>
        <taxon>Fungi</taxon>
        <taxon>Dikarya</taxon>
        <taxon>Ascomycota</taxon>
        <taxon>Pezizomycotina</taxon>
        <taxon>Sordariomycetes</taxon>
        <taxon>Hypocreomycetidae</taxon>
        <taxon>Hypocreales</taxon>
        <taxon>Clavicipitaceae</taxon>
        <taxon>Pochonia</taxon>
    </lineage>
</organism>
<evidence type="ECO:0000256" key="2">
    <source>
        <dbReference type="ARBA" id="ARBA00022857"/>
    </source>
</evidence>
<dbReference type="KEGG" id="pchm:VFPPC_03380"/>
<reference evidence="4 5" key="1">
    <citation type="journal article" date="2016" name="PLoS Pathog.">
        <title>Biosynthesis of antibiotic leucinostatins in bio-control fungus Purpureocillium lilacinum and their inhibition on phytophthora revealed by genome mining.</title>
        <authorList>
            <person name="Wang G."/>
            <person name="Liu Z."/>
            <person name="Lin R."/>
            <person name="Li E."/>
            <person name="Mao Z."/>
            <person name="Ling J."/>
            <person name="Yang Y."/>
            <person name="Yin W.B."/>
            <person name="Xie B."/>
        </authorList>
    </citation>
    <scope>NUCLEOTIDE SEQUENCE [LARGE SCALE GENOMIC DNA]</scope>
    <source>
        <strain evidence="4">170</strain>
    </source>
</reference>
<comment type="similarity">
    <text evidence="1">Belongs to the short-chain dehydrogenases/reductases (SDR) family.</text>
</comment>
<dbReference type="PANTHER" id="PTHR24321">
    <property type="entry name" value="DEHYDROGENASES, SHORT CHAIN"/>
    <property type="match status" value="1"/>
</dbReference>
<dbReference type="AlphaFoldDB" id="A0A179G0N0"/>
<dbReference type="STRING" id="1380566.A0A179G0N0"/>
<dbReference type="GO" id="GO:0016491">
    <property type="term" value="F:oxidoreductase activity"/>
    <property type="evidence" value="ECO:0007669"/>
    <property type="project" value="UniProtKB-KW"/>
</dbReference>
<dbReference type="FunFam" id="3.40.50.720:FF:000084">
    <property type="entry name" value="Short-chain dehydrogenase reductase"/>
    <property type="match status" value="1"/>
</dbReference>
<keyword evidence="3" id="KW-0560">Oxidoreductase</keyword>
<sequence>MSSFSPQLQGKHALVTGGTKGIGKAIVELLLNQGANVSYCARTPTTDFTSQNNPNIGTPSFTAVDISSPSSVKTWVENAALQFNRIDIVIANAASFNTEATPEAWQSSFTADILSLITLIDTSTPHLAKTSGSIVVISSAAGFEARHHTIASPYTTFKRAQATLAKDYARKLGPLGVRINCVVPGAIETPGLVLGDGSRGESRFERMRRVNPEFLRGILDSVAVRRFGTVEEVASVVVFLASPLAGFVCGANVVVDGGMSTFL</sequence>
<comment type="caution">
    <text evidence="4">The sequence shown here is derived from an EMBL/GenBank/DDBJ whole genome shotgun (WGS) entry which is preliminary data.</text>
</comment>
<name>A0A179G0N0_METCM</name>
<dbReference type="PANTHER" id="PTHR24321:SF8">
    <property type="entry name" value="ESTRADIOL 17-BETA-DEHYDROGENASE 8-RELATED"/>
    <property type="match status" value="1"/>
</dbReference>
<keyword evidence="5" id="KW-1185">Reference proteome</keyword>
<keyword evidence="2" id="KW-0521">NADP</keyword>
<dbReference type="SUPFAM" id="SSF51735">
    <property type="entry name" value="NAD(P)-binding Rossmann-fold domains"/>
    <property type="match status" value="1"/>
</dbReference>
<protein>
    <submittedName>
        <fullName evidence="4">NAD(P)-binding domain-containing protein</fullName>
    </submittedName>
</protein>
<dbReference type="OrthoDB" id="414540at2759"/>
<dbReference type="RefSeq" id="XP_018147547.1">
    <property type="nucleotide sequence ID" value="XM_018282889.1"/>
</dbReference>
<dbReference type="Proteomes" id="UP000078397">
    <property type="component" value="Unassembled WGS sequence"/>
</dbReference>
<evidence type="ECO:0000313" key="5">
    <source>
        <dbReference type="Proteomes" id="UP000078397"/>
    </source>
</evidence>
<dbReference type="EMBL" id="LSBJ02000002">
    <property type="protein sequence ID" value="OAQ71010.1"/>
    <property type="molecule type" value="Genomic_DNA"/>
</dbReference>
<dbReference type="Gene3D" id="3.40.50.720">
    <property type="entry name" value="NAD(P)-binding Rossmann-like Domain"/>
    <property type="match status" value="1"/>
</dbReference>
<gene>
    <name evidence="4" type="ORF">VFPPC_03380</name>
</gene>
<dbReference type="InterPro" id="IPR002347">
    <property type="entry name" value="SDR_fam"/>
</dbReference>
<dbReference type="GeneID" id="28846883"/>
<dbReference type="InterPro" id="IPR036291">
    <property type="entry name" value="NAD(P)-bd_dom_sf"/>
</dbReference>
<evidence type="ECO:0000313" key="4">
    <source>
        <dbReference type="EMBL" id="OAQ71010.1"/>
    </source>
</evidence>
<dbReference type="PRINTS" id="PR00081">
    <property type="entry name" value="GDHRDH"/>
</dbReference>
<evidence type="ECO:0000256" key="1">
    <source>
        <dbReference type="ARBA" id="ARBA00006484"/>
    </source>
</evidence>
<evidence type="ECO:0000256" key="3">
    <source>
        <dbReference type="ARBA" id="ARBA00023002"/>
    </source>
</evidence>
<dbReference type="Pfam" id="PF13561">
    <property type="entry name" value="adh_short_C2"/>
    <property type="match status" value="1"/>
</dbReference>
<accession>A0A179G0N0</accession>